<dbReference type="InterPro" id="IPR002048">
    <property type="entry name" value="EF_hand_dom"/>
</dbReference>
<keyword evidence="2" id="KW-0812">Transmembrane</keyword>
<dbReference type="SUPFAM" id="SSF47473">
    <property type="entry name" value="EF-hand"/>
    <property type="match status" value="1"/>
</dbReference>
<reference evidence="4 5" key="1">
    <citation type="submission" date="2018-06" db="EMBL/GenBank/DDBJ databases">
        <authorList>
            <consortium name="Pathogen Informatics"/>
            <person name="Doyle S."/>
        </authorList>
    </citation>
    <scope>NUCLEOTIDE SEQUENCE [LARGE SCALE GENOMIC DNA]</scope>
    <source>
        <strain evidence="4 5">NCTC10684</strain>
    </source>
</reference>
<dbReference type="EMBL" id="UFSM01000001">
    <property type="protein sequence ID" value="SUU89156.1"/>
    <property type="molecule type" value="Genomic_DNA"/>
</dbReference>
<feature type="domain" description="EF-hand" evidence="3">
    <location>
        <begin position="97"/>
        <end position="132"/>
    </location>
</feature>
<feature type="transmembrane region" description="Helical" evidence="2">
    <location>
        <begin position="71"/>
        <end position="93"/>
    </location>
</feature>
<evidence type="ECO:0000256" key="2">
    <source>
        <dbReference type="SAM" id="Phobius"/>
    </source>
</evidence>
<dbReference type="Pfam" id="PF13202">
    <property type="entry name" value="EF-hand_5"/>
    <property type="match status" value="3"/>
</dbReference>
<evidence type="ECO:0000259" key="3">
    <source>
        <dbReference type="PROSITE" id="PS50222"/>
    </source>
</evidence>
<dbReference type="GO" id="GO:0005509">
    <property type="term" value="F:calcium ion binding"/>
    <property type="evidence" value="ECO:0007669"/>
    <property type="project" value="InterPro"/>
</dbReference>
<dbReference type="PROSITE" id="PS00018">
    <property type="entry name" value="EF_HAND_1"/>
    <property type="match status" value="2"/>
</dbReference>
<dbReference type="OrthoDB" id="6053359at2"/>
<sequence length="253" mass="26627">MTRTPKKSETLEIRIPHETKQALMARSRAEGKPASEVVRGFIDAYLTKTACSTQPTFGPTARERNITRLRLYARPSMALLATLVAVGVVGLAVSPATALPDLQAAFKEADADGNGALSPDEFGGTLARTVKIGPAGAADATALPKPDKAQPGLMFVMRAAPEAGDKPVSLSVRAPDEGGRDRAGGDGRLSFEEFEAHHRALVDRAFAAVDADKDGFLSPGEIGGDGDRPSAIAAFDRDADGSLSRQEFMAPRE</sequence>
<evidence type="ECO:0000256" key="1">
    <source>
        <dbReference type="SAM" id="MobiDB-lite"/>
    </source>
</evidence>
<dbReference type="AlphaFoldDB" id="A0A380WLQ6"/>
<accession>A0A380WLQ6</accession>
<dbReference type="InterPro" id="IPR018247">
    <property type="entry name" value="EF_Hand_1_Ca_BS"/>
</dbReference>
<dbReference type="SMART" id="SM00054">
    <property type="entry name" value="EFh"/>
    <property type="match status" value="2"/>
</dbReference>
<keyword evidence="2" id="KW-1133">Transmembrane helix</keyword>
<keyword evidence="2" id="KW-0472">Membrane</keyword>
<proteinExistence type="predicted"/>
<feature type="compositionally biased region" description="Basic and acidic residues" evidence="1">
    <location>
        <begin position="174"/>
        <end position="185"/>
    </location>
</feature>
<name>A0A380WLQ6_AMIAI</name>
<dbReference type="InterPro" id="IPR011992">
    <property type="entry name" value="EF-hand-dom_pair"/>
</dbReference>
<evidence type="ECO:0000313" key="5">
    <source>
        <dbReference type="Proteomes" id="UP000254701"/>
    </source>
</evidence>
<organism evidence="4 5">
    <name type="scientific">Aminobacter aminovorans</name>
    <name type="common">Chelatobacter heintzii</name>
    <dbReference type="NCBI Taxonomy" id="83263"/>
    <lineage>
        <taxon>Bacteria</taxon>
        <taxon>Pseudomonadati</taxon>
        <taxon>Pseudomonadota</taxon>
        <taxon>Alphaproteobacteria</taxon>
        <taxon>Hyphomicrobiales</taxon>
        <taxon>Phyllobacteriaceae</taxon>
        <taxon>Aminobacter</taxon>
    </lineage>
</organism>
<dbReference type="Gene3D" id="1.10.238.10">
    <property type="entry name" value="EF-hand"/>
    <property type="match status" value="2"/>
</dbReference>
<evidence type="ECO:0000313" key="4">
    <source>
        <dbReference type="EMBL" id="SUU89156.1"/>
    </source>
</evidence>
<gene>
    <name evidence="4" type="ORF">NCTC10684_02389</name>
</gene>
<feature type="region of interest" description="Disordered" evidence="1">
    <location>
        <begin position="166"/>
        <end position="185"/>
    </location>
</feature>
<protein>
    <submittedName>
        <fullName evidence="4">EF hand</fullName>
    </submittedName>
</protein>
<dbReference type="PROSITE" id="PS50222">
    <property type="entry name" value="EF_HAND_2"/>
    <property type="match status" value="1"/>
</dbReference>
<dbReference type="Proteomes" id="UP000254701">
    <property type="component" value="Unassembled WGS sequence"/>
</dbReference>